<accession>A0A347UKH0</accession>
<dbReference type="GO" id="GO:0005506">
    <property type="term" value="F:iron ion binding"/>
    <property type="evidence" value="ECO:0007669"/>
    <property type="project" value="InterPro"/>
</dbReference>
<dbReference type="GO" id="GO:0009055">
    <property type="term" value="F:electron transfer activity"/>
    <property type="evidence" value="ECO:0007669"/>
    <property type="project" value="InterPro"/>
</dbReference>
<dbReference type="SUPFAM" id="SSF47175">
    <property type="entry name" value="Cytochromes"/>
    <property type="match status" value="1"/>
</dbReference>
<dbReference type="AlphaFoldDB" id="A0A347UKH0"/>
<sequence length="162" mass="17285">MLKLPKFLWLVILVLLAALGFLTNKFIIAGNTIPSKDDRTAILVTSDERIMILGEMRGFLEAIQGIVEATAEGDLETVAKLATQTGAVKPDMSPSLIGKLPIEFKTLGFATHDLFTELGKTAQGGDPVAVQKELGDLMLNCTACHAGNKFVVEGSPEAMQGN</sequence>
<dbReference type="KEGG" id="pamo:BAR1_16250"/>
<organism evidence="1 2">
    <name type="scientific">Profundibacter amoris</name>
    <dbReference type="NCBI Taxonomy" id="2171755"/>
    <lineage>
        <taxon>Bacteria</taxon>
        <taxon>Pseudomonadati</taxon>
        <taxon>Pseudomonadota</taxon>
        <taxon>Alphaproteobacteria</taxon>
        <taxon>Rhodobacterales</taxon>
        <taxon>Paracoccaceae</taxon>
        <taxon>Profundibacter</taxon>
    </lineage>
</organism>
<dbReference type="InterPro" id="IPR010980">
    <property type="entry name" value="Cyt_c/b562"/>
</dbReference>
<dbReference type="RefSeq" id="WP_118944000.1">
    <property type="nucleotide sequence ID" value="NZ_CP032125.1"/>
</dbReference>
<evidence type="ECO:0000313" key="1">
    <source>
        <dbReference type="EMBL" id="AXX99348.1"/>
    </source>
</evidence>
<protein>
    <recommendedName>
        <fullName evidence="3">Cytochrome c</fullName>
    </recommendedName>
</protein>
<dbReference type="EMBL" id="CP032125">
    <property type="protein sequence ID" value="AXX99348.1"/>
    <property type="molecule type" value="Genomic_DNA"/>
</dbReference>
<evidence type="ECO:0000313" key="2">
    <source>
        <dbReference type="Proteomes" id="UP000261704"/>
    </source>
</evidence>
<reference evidence="1 2" key="1">
    <citation type="submission" date="2018-09" db="EMBL/GenBank/DDBJ databases">
        <title>Profundibacter amoris BAR1 gen. nov., sp. nov., a new member of the Roseobacter clade isolated at Lokis Castle Vent Field on the Arctic Mid-Oceanic Ridge.</title>
        <authorList>
            <person name="Le Moine Bauer S."/>
            <person name="Sjoeberg A.G."/>
            <person name="L'Haridon S."/>
            <person name="Stokke R."/>
            <person name="Roalkvam I."/>
            <person name="Steen I.H."/>
            <person name="Dahle H."/>
        </authorList>
    </citation>
    <scope>NUCLEOTIDE SEQUENCE [LARGE SCALE GENOMIC DNA]</scope>
    <source>
        <strain evidence="1 2">BAR1</strain>
    </source>
</reference>
<dbReference type="OrthoDB" id="1150802at2"/>
<dbReference type="GO" id="GO:0022900">
    <property type="term" value="P:electron transport chain"/>
    <property type="evidence" value="ECO:0007669"/>
    <property type="project" value="InterPro"/>
</dbReference>
<evidence type="ECO:0008006" key="3">
    <source>
        <dbReference type="Google" id="ProtNLM"/>
    </source>
</evidence>
<gene>
    <name evidence="1" type="ORF">BAR1_16250</name>
</gene>
<dbReference type="Proteomes" id="UP000261704">
    <property type="component" value="Chromosome"/>
</dbReference>
<keyword evidence="2" id="KW-1185">Reference proteome</keyword>
<name>A0A347UKH0_9RHOB</name>
<dbReference type="GO" id="GO:0020037">
    <property type="term" value="F:heme binding"/>
    <property type="evidence" value="ECO:0007669"/>
    <property type="project" value="InterPro"/>
</dbReference>
<proteinExistence type="predicted"/>